<dbReference type="InterPro" id="IPR043993">
    <property type="entry name" value="T4SS_pilin"/>
</dbReference>
<dbReference type="Pfam" id="PF18895">
    <property type="entry name" value="T4SS_pilin"/>
    <property type="match status" value="1"/>
</dbReference>
<dbReference type="NCBIfam" id="NF045849">
    <property type="entry name" value="ICE_MMCAP2_0565"/>
    <property type="match status" value="1"/>
</dbReference>
<feature type="transmembrane region" description="Helical" evidence="1">
    <location>
        <begin position="84"/>
        <end position="106"/>
    </location>
</feature>
<comment type="caution">
    <text evidence="2">The sequence shown here is derived from an EMBL/GenBank/DDBJ whole genome shotgun (WGS) entry which is preliminary data.</text>
</comment>
<dbReference type="EMBL" id="MHIF01000073">
    <property type="protein sequence ID" value="OGY45744.1"/>
    <property type="molecule type" value="Genomic_DNA"/>
</dbReference>
<evidence type="ECO:0000256" key="1">
    <source>
        <dbReference type="SAM" id="Phobius"/>
    </source>
</evidence>
<keyword evidence="1" id="KW-0472">Membrane</keyword>
<evidence type="ECO:0008006" key="4">
    <source>
        <dbReference type="Google" id="ProtNLM"/>
    </source>
</evidence>
<gene>
    <name evidence="2" type="ORF">A2663_02880</name>
</gene>
<evidence type="ECO:0000313" key="2">
    <source>
        <dbReference type="EMBL" id="OGY45744.1"/>
    </source>
</evidence>
<dbReference type="AlphaFoldDB" id="A0A1G1Y0M8"/>
<dbReference type="Proteomes" id="UP000178432">
    <property type="component" value="Unassembled WGS sequence"/>
</dbReference>
<protein>
    <recommendedName>
        <fullName evidence="4">DUF4134 domain-containing protein</fullName>
    </recommendedName>
</protein>
<sequence length="116" mass="12321">MKKILILTTIFILTAVPALALETGISYGTYTGLGTKDLREGIMQIINVMLGFLGIIAIVVILWGGFRWLTSGGNEEKVDEAKKIITSGIIGLIIIFVSFAIASFAITQLMSATGAA</sequence>
<reference evidence="2 3" key="1">
    <citation type="journal article" date="2016" name="Nat. Commun.">
        <title>Thousands of microbial genomes shed light on interconnected biogeochemical processes in an aquifer system.</title>
        <authorList>
            <person name="Anantharaman K."/>
            <person name="Brown C.T."/>
            <person name="Hug L.A."/>
            <person name="Sharon I."/>
            <person name="Castelle C.J."/>
            <person name="Probst A.J."/>
            <person name="Thomas B.C."/>
            <person name="Singh A."/>
            <person name="Wilkins M.J."/>
            <person name="Karaoz U."/>
            <person name="Brodie E.L."/>
            <person name="Williams K.H."/>
            <person name="Hubbard S.S."/>
            <person name="Banfield J.F."/>
        </authorList>
    </citation>
    <scope>NUCLEOTIDE SEQUENCE [LARGE SCALE GENOMIC DNA]</scope>
</reference>
<name>A0A1G1Y0M8_9BACT</name>
<keyword evidence="1" id="KW-0812">Transmembrane</keyword>
<organism evidence="2 3">
    <name type="scientific">Candidatus Buchananbacteria bacterium RIFCSPHIGHO2_01_FULL_46_12</name>
    <dbReference type="NCBI Taxonomy" id="1797536"/>
    <lineage>
        <taxon>Bacteria</taxon>
        <taxon>Candidatus Buchananiibacteriota</taxon>
    </lineage>
</organism>
<accession>A0A1G1Y0M8</accession>
<evidence type="ECO:0000313" key="3">
    <source>
        <dbReference type="Proteomes" id="UP000178432"/>
    </source>
</evidence>
<keyword evidence="1" id="KW-1133">Transmembrane helix</keyword>
<proteinExistence type="predicted"/>
<feature type="transmembrane region" description="Helical" evidence="1">
    <location>
        <begin position="44"/>
        <end position="63"/>
    </location>
</feature>